<dbReference type="Proteomes" id="UP000019384">
    <property type="component" value="Unassembled WGS sequence"/>
</dbReference>
<feature type="region of interest" description="Disordered" evidence="8">
    <location>
        <begin position="1210"/>
        <end position="1235"/>
    </location>
</feature>
<feature type="domain" description="PLD phosphodiesterase" evidence="9">
    <location>
        <begin position="703"/>
        <end position="730"/>
    </location>
</feature>
<dbReference type="PIRSF" id="PIRSF009376">
    <property type="entry name" value="Phospholipase_D_euk"/>
    <property type="match status" value="1"/>
</dbReference>
<reference evidence="10" key="2">
    <citation type="submission" date="2014-02" db="EMBL/GenBank/DDBJ databases">
        <title>Complete DNA sequence of /Kuraishia capsulata/ illustrates novel genomic features among budding yeasts (/Saccharomycotina/).</title>
        <authorList>
            <person name="Morales L."/>
            <person name="Noel B."/>
            <person name="Porcel B."/>
            <person name="Marcet-Houben M."/>
            <person name="Hullo M-F."/>
            <person name="Sacerdot C."/>
            <person name="Tekaia F."/>
            <person name="Leh-Louis V."/>
            <person name="Despons L."/>
            <person name="Khanna V."/>
            <person name="Aury J-M."/>
            <person name="Barbe V."/>
            <person name="Couloux A."/>
            <person name="Labadie K."/>
            <person name="Pelletier E."/>
            <person name="Souciet J-L."/>
            <person name="Boekhout T."/>
            <person name="Gabaldon T."/>
            <person name="Wincker P."/>
            <person name="Dujon B."/>
        </authorList>
    </citation>
    <scope>NUCLEOTIDE SEQUENCE</scope>
    <source>
        <strain evidence="10">CBS 1993</strain>
    </source>
</reference>
<evidence type="ECO:0000256" key="7">
    <source>
        <dbReference type="PIRNR" id="PIRNR009376"/>
    </source>
</evidence>
<feature type="compositionally biased region" description="Polar residues" evidence="8">
    <location>
        <begin position="1354"/>
        <end position="1364"/>
    </location>
</feature>
<feature type="compositionally biased region" description="Polar residues" evidence="8">
    <location>
        <begin position="1472"/>
        <end position="1489"/>
    </location>
</feature>
<comment type="similarity">
    <text evidence="2 7">Belongs to the phospholipase D family.</text>
</comment>
<dbReference type="PROSITE" id="PS50035">
    <property type="entry name" value="PLD"/>
    <property type="match status" value="2"/>
</dbReference>
<evidence type="ECO:0000313" key="10">
    <source>
        <dbReference type="EMBL" id="CDK29425.1"/>
    </source>
</evidence>
<evidence type="ECO:0000256" key="4">
    <source>
        <dbReference type="ARBA" id="ARBA00022801"/>
    </source>
</evidence>
<dbReference type="SUPFAM" id="SSF56024">
    <property type="entry name" value="Phospholipase D/nuclease"/>
    <property type="match status" value="2"/>
</dbReference>
<organism evidence="10 11">
    <name type="scientific">Kuraishia capsulata CBS 1993</name>
    <dbReference type="NCBI Taxonomy" id="1382522"/>
    <lineage>
        <taxon>Eukaryota</taxon>
        <taxon>Fungi</taxon>
        <taxon>Dikarya</taxon>
        <taxon>Ascomycota</taxon>
        <taxon>Saccharomycotina</taxon>
        <taxon>Pichiomycetes</taxon>
        <taxon>Pichiales</taxon>
        <taxon>Pichiaceae</taxon>
        <taxon>Kuraishia</taxon>
    </lineage>
</organism>
<feature type="region of interest" description="Disordered" evidence="8">
    <location>
        <begin position="1"/>
        <end position="167"/>
    </location>
</feature>
<dbReference type="InterPro" id="IPR025202">
    <property type="entry name" value="PLD-like_dom"/>
</dbReference>
<keyword evidence="3" id="KW-0677">Repeat</keyword>
<dbReference type="STRING" id="1382522.W6MXT1"/>
<dbReference type="GO" id="GO:0000753">
    <property type="term" value="P:cell morphogenesis involved in conjugation with cellular fusion"/>
    <property type="evidence" value="ECO:0007669"/>
    <property type="project" value="EnsemblFungi"/>
</dbReference>
<dbReference type="InterPro" id="IPR016555">
    <property type="entry name" value="PLipase_D_euk"/>
</dbReference>
<protein>
    <recommendedName>
        <fullName evidence="7">Phospholipase</fullName>
        <ecNumber evidence="7">3.1.4.4</ecNumber>
    </recommendedName>
</protein>
<feature type="region of interest" description="Disordered" evidence="8">
    <location>
        <begin position="1321"/>
        <end position="1364"/>
    </location>
</feature>
<dbReference type="GO" id="GO:0035556">
    <property type="term" value="P:intracellular signal transduction"/>
    <property type="evidence" value="ECO:0007669"/>
    <property type="project" value="InterPro"/>
</dbReference>
<evidence type="ECO:0000256" key="5">
    <source>
        <dbReference type="ARBA" id="ARBA00022963"/>
    </source>
</evidence>
<dbReference type="Pfam" id="PF00614">
    <property type="entry name" value="PLDc"/>
    <property type="match status" value="1"/>
</dbReference>
<feature type="region of interest" description="Disordered" evidence="8">
    <location>
        <begin position="1466"/>
        <end position="1501"/>
    </location>
</feature>
<dbReference type="EMBL" id="HG793130">
    <property type="protein sequence ID" value="CDK29425.1"/>
    <property type="molecule type" value="Genomic_DNA"/>
</dbReference>
<dbReference type="GO" id="GO:0009395">
    <property type="term" value="P:phospholipid catabolic process"/>
    <property type="evidence" value="ECO:0007669"/>
    <property type="project" value="TreeGrafter"/>
</dbReference>
<evidence type="ECO:0000256" key="6">
    <source>
        <dbReference type="ARBA" id="ARBA00023098"/>
    </source>
</evidence>
<dbReference type="CDD" id="cd09138">
    <property type="entry name" value="PLDc_vPLD1_2_yPLD_like_1"/>
    <property type="match status" value="1"/>
</dbReference>
<feature type="compositionally biased region" description="Basic and acidic residues" evidence="8">
    <location>
        <begin position="1490"/>
        <end position="1501"/>
    </location>
</feature>
<evidence type="ECO:0000256" key="3">
    <source>
        <dbReference type="ARBA" id="ARBA00022737"/>
    </source>
</evidence>
<dbReference type="FunFam" id="3.30.870.10:FF:000011">
    <property type="entry name" value="Phospholipase"/>
    <property type="match status" value="1"/>
</dbReference>
<reference evidence="10" key="1">
    <citation type="submission" date="2013-12" db="EMBL/GenBank/DDBJ databases">
        <authorList>
            <person name="Genoscope - CEA"/>
        </authorList>
    </citation>
    <scope>NUCLEOTIDE SEQUENCE</scope>
    <source>
        <strain evidence="10">CBS 1993</strain>
    </source>
</reference>
<gene>
    <name evidence="10" type="ORF">KUCA_T00005413001</name>
</gene>
<dbReference type="GO" id="GO:0005634">
    <property type="term" value="C:nucleus"/>
    <property type="evidence" value="ECO:0007669"/>
    <property type="project" value="EnsemblFungi"/>
</dbReference>
<dbReference type="OrthoDB" id="14911at2759"/>
<proteinExistence type="inferred from homology"/>
<comment type="catalytic activity">
    <reaction evidence="1 7">
        <text>a 1,2-diacyl-sn-glycero-3-phosphocholine + H2O = a 1,2-diacyl-sn-glycero-3-phosphate + choline + H(+)</text>
        <dbReference type="Rhea" id="RHEA:14445"/>
        <dbReference type="ChEBI" id="CHEBI:15354"/>
        <dbReference type="ChEBI" id="CHEBI:15377"/>
        <dbReference type="ChEBI" id="CHEBI:15378"/>
        <dbReference type="ChEBI" id="CHEBI:57643"/>
        <dbReference type="ChEBI" id="CHEBI:58608"/>
        <dbReference type="EC" id="3.1.4.4"/>
    </reaction>
</comment>
<evidence type="ECO:0000256" key="2">
    <source>
        <dbReference type="ARBA" id="ARBA00008664"/>
    </source>
</evidence>
<dbReference type="RefSeq" id="XP_022461411.1">
    <property type="nucleotide sequence ID" value="XM_022600606.1"/>
</dbReference>
<dbReference type="EC" id="3.1.4.4" evidence="7"/>
<dbReference type="GO" id="GO:0032266">
    <property type="term" value="F:phosphatidylinositol-3-phosphate binding"/>
    <property type="evidence" value="ECO:0007669"/>
    <property type="project" value="EnsemblFungi"/>
</dbReference>
<feature type="compositionally biased region" description="Basic and acidic residues" evidence="8">
    <location>
        <begin position="38"/>
        <end position="47"/>
    </location>
</feature>
<keyword evidence="4 7" id="KW-0378">Hydrolase</keyword>
<dbReference type="InterPro" id="IPR015679">
    <property type="entry name" value="PLipase_D_fam"/>
</dbReference>
<dbReference type="PANTHER" id="PTHR18896:SF76">
    <property type="entry name" value="PHOSPHOLIPASE"/>
    <property type="match status" value="1"/>
</dbReference>
<keyword evidence="5 7" id="KW-0442">Lipid degradation</keyword>
<dbReference type="Gene3D" id="3.30.870.10">
    <property type="entry name" value="Endonuclease Chain A"/>
    <property type="match status" value="2"/>
</dbReference>
<dbReference type="Pfam" id="PF13091">
    <property type="entry name" value="PLDc_2"/>
    <property type="match status" value="1"/>
</dbReference>
<dbReference type="GeneID" id="34522799"/>
<feature type="compositionally biased region" description="Polar residues" evidence="8">
    <location>
        <begin position="7"/>
        <end position="20"/>
    </location>
</feature>
<dbReference type="PANTHER" id="PTHR18896">
    <property type="entry name" value="PHOSPHOLIPASE D"/>
    <property type="match status" value="1"/>
</dbReference>
<dbReference type="GO" id="GO:0004630">
    <property type="term" value="F:phospholipase D activity"/>
    <property type="evidence" value="ECO:0007669"/>
    <property type="project" value="UniProtKB-UniRule"/>
</dbReference>
<dbReference type="GO" id="GO:0005628">
    <property type="term" value="C:prospore membrane"/>
    <property type="evidence" value="ECO:0007669"/>
    <property type="project" value="EnsemblFungi"/>
</dbReference>
<sequence length="1574" mass="181506">MDVIRSVLSSRQDNVEPSQLKQDDEADNGPLKENTQNRPDEAPRNDQGEEGPTYEEPGYFPNKFSFHFGEAEDNGLRESRRSSQSLPSSPDQQHNGHELANGDDSNSTPHPRPLSSHFDPKNPETNDDSFSQSRPRPSIHSVHSKKYVKTTQSHPGNDPERNFKRLSLNPDFNFRKLMRRKPKTVVHSALEMGPDEDGVTDIAAMHRAQELISALISGSTTALFTATMFLKDDRAVRRAPLLLQMLGFRLTDVTKDDWTKNRIYRIDLEYGVGPRRLKWTIHKTSKNIFKLNQNIKYNIGIYRAGNLRAVRDNDLPRFPRFPVDLRLYNRDHRHSMAPNQSSADAIRRSTTENFDDAGSVYSDLSSQFSHLVHRVRHHHSGANNSVLPTVQEVHEQYRILIERYLRDLFQAMTLKPYCNKVFRFLQLSPIGVLLSTENDFNGKQGYLTILTKSKAQGWNVGHWKPMELKAMVVRHTPKWVVVRLGYIIYVSEIHSTTPLEVFLVDSSFKIHSHSDFDKPLEEMESDDDEDYDTKDTKRPWVTMTLSNGERSLQVGTRNETQLRQWYRSIETMREKCIWSQPHRFSSFAPVRDKCFAQWFVDARDYFWAASSAMEMAKDVIYIHDWWLSPELYLRRPPNGNQQWRIDRILKRKAEEGVKIFVIVYRNVGNTVVTDSMWTKHSLLNLHPNIHVLRSPNQFIQNIYFWAHHEKLLVIDHNICFMGGIDLCYGRYDTPDHVLTDDREGAFENGQNSDQEEGVKTQIFPGKDYSNPRVKDFWELDKPFEDMYDRNTVPRMPWHDVHMMSCGQVARDLSRHFVQRWNYLLRTKRPSRPTPLLLPPPEITEEEIKNLGFEGTCEIQLLRSSCNWSLGLKDHEQSIQNAYLKLIETSEHFVYIENQFFITSAAWDNIVIKNRIGDALVDRIHRAYLEGKPWKAVIVIPLMPGFEAEVDTREGSSVRVIMHCQYMSISQGQTSIFAKLEKLGIRPLEYIQFYSLRKWGRIGKDRNLVTEQLYVHAKTMIVDDRVAIIGSANINERSMRGSRDSEVAAVVRDKAMVETTMNGEPYLAAKFAHSLRMRLMREHLGIDVDMLDLVERKFSKMEEFAKTESGLKAATGDFDSTFSSELSAMVELAARHVLGFTNGTERWTKFISSKNLKVSGKQMEDDFKRFCDQEFEDVEAEEDDLPAFPLYTSFNNRAGFENVGIREKKPFSTDSRIADHQDEHNQKVDGDGDDNFKGKSYEASKKNISRLLLKWASEAELDENRIPYIPCTQQLLEVLETDEPGRSIDSQNKERWDMLRRISYLQATAAREKRDAEIECNLARSHKNRSSDGTTSDHVRVTHSPDMIGTPPPENNSSTPAAESNPSASFYSVVSLSDSMIKDLMTNALPRAQPVIDPYAFEDPLDVDFYEGTWLPQAMRNTMIYRMVFHSQPDDNVVTWNQYKEFGRLQMAFCEAQVAKNLHTSEEAADGSAATNRKQEAYSNPASSDTVKSDGHSEVDPRARLRREKVAALEMFNKSPHETSGTIYDKETAEKLLGNIRGHLVQFPLNWLSREMDSQNWFYKTDTLPPIEIYN</sequence>
<evidence type="ECO:0000256" key="1">
    <source>
        <dbReference type="ARBA" id="ARBA00000798"/>
    </source>
</evidence>
<dbReference type="CDD" id="cd09141">
    <property type="entry name" value="PLDc_vPLD1_2_yPLD_like_2"/>
    <property type="match status" value="1"/>
</dbReference>
<name>W6MXT1_9ASCO</name>
<evidence type="ECO:0000259" key="9">
    <source>
        <dbReference type="PROSITE" id="PS50035"/>
    </source>
</evidence>
<dbReference type="GO" id="GO:0006654">
    <property type="term" value="P:phosphatidic acid biosynthetic process"/>
    <property type="evidence" value="ECO:0007669"/>
    <property type="project" value="InterPro"/>
</dbReference>
<feature type="compositionally biased region" description="Low complexity" evidence="8">
    <location>
        <begin position="82"/>
        <end position="93"/>
    </location>
</feature>
<keyword evidence="11" id="KW-1185">Reference proteome</keyword>
<accession>W6MXT1</accession>
<dbReference type="SMART" id="SM00155">
    <property type="entry name" value="PLDc"/>
    <property type="match status" value="2"/>
</dbReference>
<dbReference type="HOGENOM" id="CLU_000690_3_2_1"/>
<dbReference type="GO" id="GO:0031321">
    <property type="term" value="P:ascospore-type prospore assembly"/>
    <property type="evidence" value="ECO:0007669"/>
    <property type="project" value="EnsemblFungi"/>
</dbReference>
<keyword evidence="6" id="KW-0443">Lipid metabolism</keyword>
<evidence type="ECO:0000313" key="11">
    <source>
        <dbReference type="Proteomes" id="UP000019384"/>
    </source>
</evidence>
<feature type="domain" description="PLD phosphodiesterase" evidence="9">
    <location>
        <begin position="1010"/>
        <end position="1037"/>
    </location>
</feature>
<evidence type="ECO:0000256" key="8">
    <source>
        <dbReference type="SAM" id="MobiDB-lite"/>
    </source>
</evidence>
<dbReference type="InterPro" id="IPR001736">
    <property type="entry name" value="PLipase_D/transphosphatidylase"/>
</dbReference>
<dbReference type="GO" id="GO:0005768">
    <property type="term" value="C:endosome"/>
    <property type="evidence" value="ECO:0007669"/>
    <property type="project" value="EnsemblFungi"/>
</dbReference>